<evidence type="ECO:0000313" key="2">
    <source>
        <dbReference type="Proteomes" id="UP001152531"/>
    </source>
</evidence>
<comment type="caution">
    <text evidence="1">The sequence shown here is derived from an EMBL/GenBank/DDBJ whole genome shotgun (WGS) entry which is preliminary data.</text>
</comment>
<reference evidence="1" key="1">
    <citation type="submission" date="2022-06" db="EMBL/GenBank/DDBJ databases">
        <authorList>
            <person name="Legras J.-L."/>
            <person name="Devillers H."/>
            <person name="Grondin C."/>
        </authorList>
    </citation>
    <scope>NUCLEOTIDE SEQUENCE</scope>
    <source>
        <strain evidence="1">CLIB 1444</strain>
    </source>
</reference>
<sequence>MIKPITPITSNKTRSKPRHKYAMIPAADWKVPVPEDLDTDFITVSKPQPVVLNHHISFEAFKIQTQSEQQELIICKCWRGPVEPILDEIFEDYQWSDVKYDQVTIFIKAGHNEDIINALKSQCEGILYYQQDQSVFVEGTKSNEIINDDVEHKETDIQYNVDPNELIDIPNRMKSQIVKQLIKFRSRVINQERQRRNDNLVKERLKVRERIFQTHKIEKPSGSKYKEPVDDGISENDYRQELKRQETSKLEKAFNEKLRHFNSIKNRKKELKLLVERAKNYEDEVMNKKEKFMGFIGTVDRSNKQREQELDDINRSKDTKQESNEKVKVKDTSSLSIESLSKLNDFIEKLMEKYMGMVDDELVKYLFNSMLENNLNHKDLVETLDEDATKFVQELNDFIDSESK</sequence>
<proteinExistence type="predicted"/>
<dbReference type="EMBL" id="CALSDN010000003">
    <property type="protein sequence ID" value="CAH6720053.1"/>
    <property type="molecule type" value="Genomic_DNA"/>
</dbReference>
<name>A0ACA9Y541_9ASCO</name>
<keyword evidence="2" id="KW-1185">Reference proteome</keyword>
<evidence type="ECO:0000313" key="1">
    <source>
        <dbReference type="EMBL" id="CAH6720053.1"/>
    </source>
</evidence>
<dbReference type="Proteomes" id="UP001152531">
    <property type="component" value="Unassembled WGS sequence"/>
</dbReference>
<accession>A0ACA9Y541</accession>
<protein>
    <submittedName>
        <fullName evidence="1">Uncharacterized protein</fullName>
    </submittedName>
</protein>
<gene>
    <name evidence="1" type="ORF">CLIB1444_03S03356</name>
</gene>
<organism evidence="1 2">
    <name type="scientific">[Candida] jaroonii</name>
    <dbReference type="NCBI Taxonomy" id="467808"/>
    <lineage>
        <taxon>Eukaryota</taxon>
        <taxon>Fungi</taxon>
        <taxon>Dikarya</taxon>
        <taxon>Ascomycota</taxon>
        <taxon>Saccharomycotina</taxon>
        <taxon>Pichiomycetes</taxon>
        <taxon>Debaryomycetaceae</taxon>
        <taxon>Yamadazyma</taxon>
    </lineage>
</organism>